<gene>
    <name evidence="1" type="ORF">JYE49_12355</name>
</gene>
<name>A0AC61MW20_9FIRM</name>
<dbReference type="EMBL" id="CP068393">
    <property type="protein sequence ID" value="QUC66632.1"/>
    <property type="molecule type" value="Genomic_DNA"/>
</dbReference>
<evidence type="ECO:0000313" key="1">
    <source>
        <dbReference type="EMBL" id="QUC66632.1"/>
    </source>
</evidence>
<evidence type="ECO:0000313" key="2">
    <source>
        <dbReference type="Proteomes" id="UP000682782"/>
    </source>
</evidence>
<proteinExistence type="predicted"/>
<keyword evidence="2" id="KW-1185">Reference proteome</keyword>
<reference evidence="1" key="1">
    <citation type="submission" date="2021-01" db="EMBL/GenBank/DDBJ databases">
        <title>Complete genome sequence of Clostridiales bacterium R-7.</title>
        <authorList>
            <person name="Mahoney-Kurpe S.C."/>
            <person name="Palevich N."/>
            <person name="Koike S."/>
            <person name="Moon C.D."/>
            <person name="Attwood G.T."/>
        </authorList>
    </citation>
    <scope>NUCLEOTIDE SEQUENCE</scope>
    <source>
        <strain evidence="1">R-7</strain>
    </source>
</reference>
<protein>
    <submittedName>
        <fullName evidence="1">Tautomerase family protein</fullName>
    </submittedName>
</protein>
<dbReference type="Proteomes" id="UP000682782">
    <property type="component" value="Chromosome"/>
</dbReference>
<sequence length="76" mass="8578">MPHVEINCYPGRTEEIKQKCAEKIAEDIAATLGCNLSSVSVTIREVPQEDWKAQVWDEKIMTSGETLYKKPGYTCD</sequence>
<organism evidence="1 2">
    <name type="scientific">Aristaeella hokkaidonensis</name>
    <dbReference type="NCBI Taxonomy" id="3046382"/>
    <lineage>
        <taxon>Bacteria</taxon>
        <taxon>Bacillati</taxon>
        <taxon>Bacillota</taxon>
        <taxon>Clostridia</taxon>
        <taxon>Eubacteriales</taxon>
        <taxon>Aristaeellaceae</taxon>
        <taxon>Aristaeella</taxon>
    </lineage>
</organism>
<accession>A0AC61MW20</accession>